<organism evidence="11 12">
    <name type="scientific">Paramecium primaurelia</name>
    <dbReference type="NCBI Taxonomy" id="5886"/>
    <lineage>
        <taxon>Eukaryota</taxon>
        <taxon>Sar</taxon>
        <taxon>Alveolata</taxon>
        <taxon>Ciliophora</taxon>
        <taxon>Intramacronucleata</taxon>
        <taxon>Oligohymenophorea</taxon>
        <taxon>Peniculida</taxon>
        <taxon>Parameciidae</taxon>
        <taxon>Paramecium</taxon>
    </lineage>
</organism>
<feature type="transmembrane region" description="Helical" evidence="9">
    <location>
        <begin position="492"/>
        <end position="510"/>
    </location>
</feature>
<comment type="similarity">
    <text evidence="2 9">Belongs to the V-ATPase 116 kDa subunit family.</text>
</comment>
<sequence length="788" mass="92739">MFRATEIHLYKLYVEREQAFHLLTKVGQMKNVNLVNCSSNTFHEHDYYKQLKRCDDIYNKIGEIKHLLHLYNKQIHYCPNYEVFIQNIKITDDQAIKIEQELTHKVQFILNQQANLQQIIEQSNRLNEEIAVLQNCKDFIYKFSGIQLGYIVGCMNTIDSHKFNRIVFRISKENGIVKFKNLNNQRCLVTLVFAIGKHENLKNKLLKICEAFSVSIYQLPEESKVDNKILELQNEIANLDIIISTTKQEIDQQLDYFSDIQVEKLLNLDEIYDYGYCSYICELKIILDIISATYYHLTFFDAKSQFLIGHIWCEQRDIEQIKQFGVQIEIMQDINENLYEPPSLMKTNQFTYIFQELVNTYGIPRYDEINPGLFTIITFPFLFGMMFGDIGHGIVLTLFGFYLLIFGQSIIKRIKLQNSSEYLAYADIQSIYQCRYLITLMGLFATYCGFIYNDFFSLSLEYKLEKFQLGFDGKWSMSESHLTVMNSFKMKTAIIVGVTQMVFGILLKGWNCLYQRKYIDFFFNFIPELAFMLSTFGYMSFLIILKWLTNYSNTQESPSIITTLLNMVFTLGGIKGTEMYPHQVFFQTILIKVAIYSPIIMLLKPEVIRMKRRLFNLRNQQIVYNELVEQEHVQVELVKEEKNQLFGKLVESRSIKEEKHFDFSEIYIESLIECIEFVLGAVSNTASYLRLWALSLAHSQLSEVFFKMSLEPQLQSGSIIGICLTFMIYAFATFGVLMCMDTLECFLHSLRLHWVEFQSKFYKGDGHIFQHFNYLQFLDQKFQFSTRM</sequence>
<dbReference type="GO" id="GO:0033179">
    <property type="term" value="C:proton-transporting V-type ATPase, V0 domain"/>
    <property type="evidence" value="ECO:0007669"/>
    <property type="project" value="InterPro"/>
</dbReference>
<keyword evidence="12" id="KW-1185">Reference proteome</keyword>
<keyword evidence="5 9" id="KW-0375">Hydrogen ion transport</keyword>
<keyword evidence="6 9" id="KW-1133">Transmembrane helix</keyword>
<dbReference type="PANTHER" id="PTHR11629:SF63">
    <property type="entry name" value="V-TYPE PROTON ATPASE SUBUNIT A"/>
    <property type="match status" value="1"/>
</dbReference>
<evidence type="ECO:0000256" key="10">
    <source>
        <dbReference type="SAM" id="Coils"/>
    </source>
</evidence>
<dbReference type="InterPro" id="IPR002490">
    <property type="entry name" value="V-ATPase_116kDa_su"/>
</dbReference>
<proteinExistence type="inferred from homology"/>
<evidence type="ECO:0000313" key="12">
    <source>
        <dbReference type="Proteomes" id="UP000688137"/>
    </source>
</evidence>
<evidence type="ECO:0000313" key="11">
    <source>
        <dbReference type="EMBL" id="CAD8074247.1"/>
    </source>
</evidence>
<name>A0A8S1M2W4_PARPR</name>
<feature type="transmembrane region" description="Helical" evidence="9">
    <location>
        <begin position="432"/>
        <end position="452"/>
    </location>
</feature>
<comment type="subcellular location">
    <subcellularLocation>
        <location evidence="1">Membrane</location>
        <topology evidence="1">Multi-pass membrane protein</topology>
    </subcellularLocation>
</comment>
<feature type="transmembrane region" description="Helical" evidence="9">
    <location>
        <begin position="584"/>
        <end position="603"/>
    </location>
</feature>
<feature type="transmembrane region" description="Helical" evidence="9">
    <location>
        <begin position="522"/>
        <end position="545"/>
    </location>
</feature>
<evidence type="ECO:0000256" key="1">
    <source>
        <dbReference type="ARBA" id="ARBA00004141"/>
    </source>
</evidence>
<keyword evidence="4 9" id="KW-0812">Transmembrane</keyword>
<feature type="coiled-coil region" evidence="10">
    <location>
        <begin position="109"/>
        <end position="136"/>
    </location>
</feature>
<dbReference type="GO" id="GO:0016471">
    <property type="term" value="C:vacuolar proton-transporting V-type ATPase complex"/>
    <property type="evidence" value="ECO:0007669"/>
    <property type="project" value="TreeGrafter"/>
</dbReference>
<keyword evidence="3 9" id="KW-0813">Transport</keyword>
<keyword evidence="10" id="KW-0175">Coiled coil</keyword>
<dbReference type="InterPro" id="IPR026028">
    <property type="entry name" value="V-type_ATPase_116kDa_su_euka"/>
</dbReference>
<evidence type="ECO:0000256" key="4">
    <source>
        <dbReference type="ARBA" id="ARBA00022692"/>
    </source>
</evidence>
<comment type="caution">
    <text evidence="11">The sequence shown here is derived from an EMBL/GenBank/DDBJ whole genome shotgun (WGS) entry which is preliminary data.</text>
</comment>
<dbReference type="AlphaFoldDB" id="A0A8S1M2W4"/>
<evidence type="ECO:0000256" key="8">
    <source>
        <dbReference type="ARBA" id="ARBA00023136"/>
    </source>
</evidence>
<dbReference type="OMA" id="NTIDSHK"/>
<dbReference type="GO" id="GO:0046961">
    <property type="term" value="F:proton-transporting ATPase activity, rotational mechanism"/>
    <property type="evidence" value="ECO:0007669"/>
    <property type="project" value="InterPro"/>
</dbReference>
<feature type="transmembrane region" description="Helical" evidence="9">
    <location>
        <begin position="717"/>
        <end position="738"/>
    </location>
</feature>
<dbReference type="Proteomes" id="UP000688137">
    <property type="component" value="Unassembled WGS sequence"/>
</dbReference>
<dbReference type="GO" id="GO:0051117">
    <property type="term" value="F:ATPase binding"/>
    <property type="evidence" value="ECO:0007669"/>
    <property type="project" value="TreeGrafter"/>
</dbReference>
<comment type="function">
    <text evidence="9">Essential component of the vacuolar proton pump (V-ATPase), a multimeric enzyme that catalyzes the translocation of protons across the membranes. Required for assembly and activity of the V-ATPase.</text>
</comment>
<protein>
    <recommendedName>
        <fullName evidence="9">V-type proton ATPase subunit a</fullName>
    </recommendedName>
</protein>
<reference evidence="11" key="1">
    <citation type="submission" date="2021-01" db="EMBL/GenBank/DDBJ databases">
        <authorList>
            <consortium name="Genoscope - CEA"/>
            <person name="William W."/>
        </authorList>
    </citation>
    <scope>NUCLEOTIDE SEQUENCE</scope>
</reference>
<gene>
    <name evidence="11" type="ORF">PPRIM_AZ9-3.1.T0520153</name>
</gene>
<evidence type="ECO:0000256" key="7">
    <source>
        <dbReference type="ARBA" id="ARBA00023065"/>
    </source>
</evidence>
<keyword evidence="8 9" id="KW-0472">Membrane</keyword>
<keyword evidence="7 9" id="KW-0406">Ion transport</keyword>
<evidence type="ECO:0000256" key="5">
    <source>
        <dbReference type="ARBA" id="ARBA00022781"/>
    </source>
</evidence>
<dbReference type="EMBL" id="CAJJDM010000052">
    <property type="protein sequence ID" value="CAD8074247.1"/>
    <property type="molecule type" value="Genomic_DNA"/>
</dbReference>
<dbReference type="PIRSF" id="PIRSF001293">
    <property type="entry name" value="ATP6V0A1"/>
    <property type="match status" value="1"/>
</dbReference>
<dbReference type="GO" id="GO:0007035">
    <property type="term" value="P:vacuolar acidification"/>
    <property type="evidence" value="ECO:0007669"/>
    <property type="project" value="TreeGrafter"/>
</dbReference>
<dbReference type="PANTHER" id="PTHR11629">
    <property type="entry name" value="VACUOLAR PROTON ATPASES"/>
    <property type="match status" value="1"/>
</dbReference>
<feature type="transmembrane region" description="Helical" evidence="9">
    <location>
        <begin position="393"/>
        <end position="411"/>
    </location>
</feature>
<dbReference type="Pfam" id="PF01496">
    <property type="entry name" value="V_ATPase_I"/>
    <property type="match status" value="1"/>
</dbReference>
<evidence type="ECO:0000256" key="3">
    <source>
        <dbReference type="ARBA" id="ARBA00022448"/>
    </source>
</evidence>
<accession>A0A8S1M2W4</accession>
<evidence type="ECO:0000256" key="2">
    <source>
        <dbReference type="ARBA" id="ARBA00009904"/>
    </source>
</evidence>
<evidence type="ECO:0000256" key="6">
    <source>
        <dbReference type="ARBA" id="ARBA00022989"/>
    </source>
</evidence>
<evidence type="ECO:0000256" key="9">
    <source>
        <dbReference type="RuleBase" id="RU361189"/>
    </source>
</evidence>